<organism evidence="6 7">
    <name type="scientific">Streptomyces kebangsaanensis</name>
    <dbReference type="NCBI Taxonomy" id="864058"/>
    <lineage>
        <taxon>Bacteria</taxon>
        <taxon>Bacillati</taxon>
        <taxon>Actinomycetota</taxon>
        <taxon>Actinomycetes</taxon>
        <taxon>Kitasatosporales</taxon>
        <taxon>Streptomycetaceae</taxon>
        <taxon>Streptomyces</taxon>
    </lineage>
</organism>
<evidence type="ECO:0000256" key="4">
    <source>
        <dbReference type="ARBA" id="ARBA00023004"/>
    </source>
</evidence>
<comment type="similarity">
    <text evidence="1">Belongs to the clavaminate synthase family.</text>
</comment>
<proteinExistence type="inferred from homology"/>
<reference evidence="6 7" key="1">
    <citation type="submission" date="2024-10" db="EMBL/GenBank/DDBJ databases">
        <title>The Natural Products Discovery Center: Release of the First 8490 Sequenced Strains for Exploring Actinobacteria Biosynthetic Diversity.</title>
        <authorList>
            <person name="Kalkreuter E."/>
            <person name="Kautsar S.A."/>
            <person name="Yang D."/>
            <person name="Bader C.D."/>
            <person name="Teijaro C.N."/>
            <person name="Fluegel L."/>
            <person name="Davis C.M."/>
            <person name="Simpson J.R."/>
            <person name="Lauterbach L."/>
            <person name="Steele A.D."/>
            <person name="Gui C."/>
            <person name="Meng S."/>
            <person name="Li G."/>
            <person name="Viehrig K."/>
            <person name="Ye F."/>
            <person name="Su P."/>
            <person name="Kiefer A.F."/>
            <person name="Nichols A."/>
            <person name="Cepeda A.J."/>
            <person name="Yan W."/>
            <person name="Fan B."/>
            <person name="Jiang Y."/>
            <person name="Adhikari A."/>
            <person name="Zheng C.-J."/>
            <person name="Schuster L."/>
            <person name="Cowan T.M."/>
            <person name="Smanski M.J."/>
            <person name="Chevrette M.G."/>
            <person name="De Carvalho L.P.S."/>
            <person name="Shen B."/>
        </authorList>
    </citation>
    <scope>NUCLEOTIDE SEQUENCE [LARGE SCALE GENOMIC DNA]</scope>
    <source>
        <strain evidence="6 7">NPDC007147</strain>
    </source>
</reference>
<dbReference type="InterPro" id="IPR014503">
    <property type="entry name" value="Clavaminate_syn-like"/>
</dbReference>
<protein>
    <submittedName>
        <fullName evidence="6">TauD/TfdA family dioxygenase</fullName>
    </submittedName>
</protein>
<dbReference type="Proteomes" id="UP001601197">
    <property type="component" value="Unassembled WGS sequence"/>
</dbReference>
<feature type="domain" description="TauD/TfdA-like" evidence="5">
    <location>
        <begin position="280"/>
        <end position="318"/>
    </location>
</feature>
<name>A0ABW6KZF8_9ACTN</name>
<dbReference type="InterPro" id="IPR003819">
    <property type="entry name" value="TauD/TfdA-like"/>
</dbReference>
<sequence>MTSVPSLLQFARYRVEDGVRDLLGKEISARVAETNLESDLDDTILAGIGAYALRRHLPGDILHGMQVFTAAGSHALLLSNLPAQEFPATPVSGFGDEAGLAVTNAIHLGLIRLLECTPFAVHFENDGRLIRNVVPNPAASGTTSSWGADSEFFWHTDNPHQPFAPPGSDPRLYTPPYLTFYAVRNEERVPTEIAALDDVVVRLDPDTRLGLLAAEFEVGAPDSNDGEATRALRSTPVLETGPDGRHRVRYDRGTTAGRTPAARKTLERWCSVLRTVPSAELVLDTGDFLVFDNYRVLHRRKAFTPHPHATARWLRRCYAA</sequence>
<dbReference type="SUPFAM" id="SSF51197">
    <property type="entry name" value="Clavaminate synthase-like"/>
    <property type="match status" value="1"/>
</dbReference>
<dbReference type="GO" id="GO:0051213">
    <property type="term" value="F:dioxygenase activity"/>
    <property type="evidence" value="ECO:0007669"/>
    <property type="project" value="UniProtKB-KW"/>
</dbReference>
<keyword evidence="7" id="KW-1185">Reference proteome</keyword>
<dbReference type="RefSeq" id="WP_388351652.1">
    <property type="nucleotide sequence ID" value="NZ_JBIAFJ010000031.1"/>
</dbReference>
<dbReference type="PIRSF" id="PIRSF019543">
    <property type="entry name" value="Clavaminate_syn"/>
    <property type="match status" value="1"/>
</dbReference>
<keyword evidence="6" id="KW-0223">Dioxygenase</keyword>
<evidence type="ECO:0000256" key="1">
    <source>
        <dbReference type="ARBA" id="ARBA00008425"/>
    </source>
</evidence>
<keyword evidence="3" id="KW-0560">Oxidoreductase</keyword>
<keyword evidence="4" id="KW-0408">Iron</keyword>
<evidence type="ECO:0000259" key="5">
    <source>
        <dbReference type="Pfam" id="PF02668"/>
    </source>
</evidence>
<comment type="caution">
    <text evidence="6">The sequence shown here is derived from an EMBL/GenBank/DDBJ whole genome shotgun (WGS) entry which is preliminary data.</text>
</comment>
<evidence type="ECO:0000313" key="6">
    <source>
        <dbReference type="EMBL" id="MFE9173236.1"/>
    </source>
</evidence>
<dbReference type="EMBL" id="JBIAFJ010000031">
    <property type="protein sequence ID" value="MFE9173236.1"/>
    <property type="molecule type" value="Genomic_DNA"/>
</dbReference>
<evidence type="ECO:0000313" key="7">
    <source>
        <dbReference type="Proteomes" id="UP001601197"/>
    </source>
</evidence>
<evidence type="ECO:0000256" key="3">
    <source>
        <dbReference type="ARBA" id="ARBA00023002"/>
    </source>
</evidence>
<dbReference type="InterPro" id="IPR042098">
    <property type="entry name" value="TauD-like_sf"/>
</dbReference>
<dbReference type="Gene3D" id="3.60.130.10">
    <property type="entry name" value="Clavaminate synthase-like"/>
    <property type="match status" value="1"/>
</dbReference>
<gene>
    <name evidence="6" type="ORF">ACFYNZ_27865</name>
</gene>
<accession>A0ABW6KZF8</accession>
<dbReference type="Pfam" id="PF02668">
    <property type="entry name" value="TauD"/>
    <property type="match status" value="1"/>
</dbReference>
<evidence type="ECO:0000256" key="2">
    <source>
        <dbReference type="ARBA" id="ARBA00022723"/>
    </source>
</evidence>
<keyword evidence="2" id="KW-0479">Metal-binding</keyword>